<reference evidence="2" key="1">
    <citation type="submission" date="2021-01" db="UniProtKB">
        <authorList>
            <consortium name="EnsemblPlants"/>
        </authorList>
    </citation>
    <scope>IDENTIFICATION</scope>
</reference>
<organism evidence="2 3">
    <name type="scientific">Kalanchoe fedtschenkoi</name>
    <name type="common">Lavender scallops</name>
    <name type="synonym">South American air plant</name>
    <dbReference type="NCBI Taxonomy" id="63787"/>
    <lineage>
        <taxon>Eukaryota</taxon>
        <taxon>Viridiplantae</taxon>
        <taxon>Streptophyta</taxon>
        <taxon>Embryophyta</taxon>
        <taxon>Tracheophyta</taxon>
        <taxon>Spermatophyta</taxon>
        <taxon>Magnoliopsida</taxon>
        <taxon>eudicotyledons</taxon>
        <taxon>Gunneridae</taxon>
        <taxon>Pentapetalae</taxon>
        <taxon>Saxifragales</taxon>
        <taxon>Crassulaceae</taxon>
        <taxon>Kalanchoe</taxon>
    </lineage>
</organism>
<dbReference type="PANTHER" id="PTHR34268:SF8">
    <property type="entry name" value="FAE DOMAIN-CONTAINING PROTEIN"/>
    <property type="match status" value="1"/>
</dbReference>
<evidence type="ECO:0000256" key="1">
    <source>
        <dbReference type="SAM" id="Phobius"/>
    </source>
</evidence>
<keyword evidence="3" id="KW-1185">Reference proteome</keyword>
<protein>
    <submittedName>
        <fullName evidence="2">Uncharacterized protein</fullName>
    </submittedName>
</protein>
<feature type="transmembrane region" description="Helical" evidence="1">
    <location>
        <begin position="14"/>
        <end position="32"/>
    </location>
</feature>
<name>A0A7N0T8L7_KALFE</name>
<keyword evidence="1" id="KW-0472">Membrane</keyword>
<proteinExistence type="predicted"/>
<dbReference type="PANTHER" id="PTHR34268">
    <property type="entry name" value="OS01G0321850 PROTEIN"/>
    <property type="match status" value="1"/>
</dbReference>
<dbReference type="OMA" id="AMFVIVQ"/>
<dbReference type="AlphaFoldDB" id="A0A7N0T8L7"/>
<dbReference type="Gramene" id="Kaladp0025s0012.1.v1.1">
    <property type="protein sequence ID" value="Kaladp0025s0012.1.v1.1.CDS.1"/>
    <property type="gene ID" value="Kaladp0025s0012.v1.1"/>
</dbReference>
<keyword evidence="1" id="KW-1133">Transmembrane helix</keyword>
<dbReference type="EnsemblPlants" id="Kaladp0025s0012.1.v1.1">
    <property type="protein sequence ID" value="Kaladp0025s0012.1.v1.1.CDS.1"/>
    <property type="gene ID" value="Kaladp0025s0012.v1.1"/>
</dbReference>
<accession>A0A7N0T8L7</accession>
<evidence type="ECO:0000313" key="2">
    <source>
        <dbReference type="EnsemblPlants" id="Kaladp0025s0012.1.v1.1.CDS.1"/>
    </source>
</evidence>
<sequence length="87" mass="9551">MESVSEMLASGHDVLLKIAVFALVQALVYFILSSSSEIFTKRNNLGRSFSFRPARNISLRRIVAAFSDTPVGSDSRQAGPDEDLKMS</sequence>
<evidence type="ECO:0000313" key="3">
    <source>
        <dbReference type="Proteomes" id="UP000594263"/>
    </source>
</evidence>
<dbReference type="Proteomes" id="UP000594263">
    <property type="component" value="Unplaced"/>
</dbReference>
<keyword evidence="1" id="KW-0812">Transmembrane</keyword>